<protein>
    <submittedName>
        <fullName evidence="2">Uncharacterized protein</fullName>
    </submittedName>
</protein>
<keyword evidence="1" id="KW-0732">Signal</keyword>
<evidence type="ECO:0000256" key="1">
    <source>
        <dbReference type="SAM" id="SignalP"/>
    </source>
</evidence>
<keyword evidence="3" id="KW-1185">Reference proteome</keyword>
<dbReference type="AlphaFoldDB" id="A0A6L8LN16"/>
<sequence length="248" mass="26181">MGAFLVALLTLSALSAAAETPVGSNIDSRVLIGLSANSDGINALMPEGWTSIPFPNGPMKGANLMVGLIDQHLARDPDGKPTDPATRLAAAVVGLGKETEGNNVRMYVLSLVTTNPASDPYSNAVAADISRTRVLEGTGAPGRKHSENWVIRPEGGGEIAFSLNYTTGTPNWAPGELNPYSAAKPDFSRIYRYQQLVDLALSEGLGKPLNGDVSFSSSSERFSAIFDGSEKVMAVMTVPVYIREISLP</sequence>
<proteinExistence type="predicted"/>
<organism evidence="2 3">
    <name type="scientific">Thalassovita mangrovi</name>
    <dbReference type="NCBI Taxonomy" id="2692236"/>
    <lineage>
        <taxon>Bacteria</taxon>
        <taxon>Pseudomonadati</taxon>
        <taxon>Pseudomonadota</taxon>
        <taxon>Alphaproteobacteria</taxon>
        <taxon>Rhodobacterales</taxon>
        <taxon>Roseobacteraceae</taxon>
        <taxon>Thalassovita</taxon>
    </lineage>
</organism>
<gene>
    <name evidence="2" type="ORF">GR167_19010</name>
</gene>
<dbReference type="EMBL" id="WWEN01000011">
    <property type="protein sequence ID" value="MYM57414.1"/>
    <property type="molecule type" value="Genomic_DNA"/>
</dbReference>
<reference evidence="2 3" key="1">
    <citation type="submission" date="2020-01" db="EMBL/GenBank/DDBJ databases">
        <authorList>
            <person name="Chen S."/>
        </authorList>
    </citation>
    <scope>NUCLEOTIDE SEQUENCE [LARGE SCALE GENOMIC DNA]</scope>
    <source>
        <strain evidence="2 3">GS-10</strain>
    </source>
</reference>
<name>A0A6L8LN16_9RHOB</name>
<accession>A0A6L8LN16</accession>
<feature type="chain" id="PRO_5026652868" evidence="1">
    <location>
        <begin position="19"/>
        <end position="248"/>
    </location>
</feature>
<comment type="caution">
    <text evidence="2">The sequence shown here is derived from an EMBL/GenBank/DDBJ whole genome shotgun (WGS) entry which is preliminary data.</text>
</comment>
<evidence type="ECO:0000313" key="2">
    <source>
        <dbReference type="EMBL" id="MYM57414.1"/>
    </source>
</evidence>
<evidence type="ECO:0000313" key="3">
    <source>
        <dbReference type="Proteomes" id="UP000479043"/>
    </source>
</evidence>
<dbReference type="Proteomes" id="UP000479043">
    <property type="component" value="Unassembled WGS sequence"/>
</dbReference>
<feature type="signal peptide" evidence="1">
    <location>
        <begin position="1"/>
        <end position="18"/>
    </location>
</feature>